<accession>A0ABS0Y8E5</accession>
<dbReference type="Gene3D" id="3.60.21.10">
    <property type="match status" value="1"/>
</dbReference>
<comment type="caution">
    <text evidence="2">The sequence shown here is derived from an EMBL/GenBank/DDBJ whole genome shotgun (WGS) entry which is preliminary data.</text>
</comment>
<feature type="domain" description="Calcineurin-like phosphoesterase" evidence="1">
    <location>
        <begin position="6"/>
        <end position="179"/>
    </location>
</feature>
<dbReference type="PANTHER" id="PTHR36492:SF2">
    <property type="entry name" value="[ACYL-CARRIER-PROTEIN] PHOSPHODIESTERASE PPTH"/>
    <property type="match status" value="1"/>
</dbReference>
<dbReference type="Pfam" id="PF00149">
    <property type="entry name" value="Metallophos"/>
    <property type="match status" value="1"/>
</dbReference>
<dbReference type="EMBL" id="JAELXT010000060">
    <property type="protein sequence ID" value="MBJ6128563.1"/>
    <property type="molecule type" value="Genomic_DNA"/>
</dbReference>
<proteinExistence type="predicted"/>
<dbReference type="InterPro" id="IPR029052">
    <property type="entry name" value="Metallo-depent_PP-like"/>
</dbReference>
<organism evidence="2 3">
    <name type="scientific">Microvirga splendida</name>
    <dbReference type="NCBI Taxonomy" id="2795727"/>
    <lineage>
        <taxon>Bacteria</taxon>
        <taxon>Pseudomonadati</taxon>
        <taxon>Pseudomonadota</taxon>
        <taxon>Alphaproteobacteria</taxon>
        <taxon>Hyphomicrobiales</taxon>
        <taxon>Methylobacteriaceae</taxon>
        <taxon>Microvirga</taxon>
    </lineage>
</organism>
<dbReference type="Proteomes" id="UP000620670">
    <property type="component" value="Unassembled WGS sequence"/>
</dbReference>
<gene>
    <name evidence="2" type="ORF">JAO75_24555</name>
</gene>
<dbReference type="RefSeq" id="WP_199051833.1">
    <property type="nucleotide sequence ID" value="NZ_JAELXT010000060.1"/>
</dbReference>
<evidence type="ECO:0000259" key="1">
    <source>
        <dbReference type="Pfam" id="PF00149"/>
    </source>
</evidence>
<dbReference type="InterPro" id="IPR052963">
    <property type="entry name" value="Pantetheine_PDE"/>
</dbReference>
<evidence type="ECO:0000313" key="3">
    <source>
        <dbReference type="Proteomes" id="UP000620670"/>
    </source>
</evidence>
<name>A0ABS0Y8E5_9HYPH</name>
<reference evidence="3" key="1">
    <citation type="submission" date="2020-12" db="EMBL/GenBank/DDBJ databases">
        <title>Hymenobacter sp.</title>
        <authorList>
            <person name="Kim M.K."/>
        </authorList>
    </citation>
    <scope>NUCLEOTIDE SEQUENCE [LARGE SCALE GENOMIC DNA]</scope>
    <source>
        <strain evidence="3">BT325</strain>
    </source>
</reference>
<sequence>MFDFSSDLHLDNAAMGGPFRWIGKIDVRKYKNPTSTTLLIAGDTSESLSDTVDFLNAAADHYERVIAVLGNHEEVDRDAVTRDNVHILDLVGHEYRKDGIAYLGGCLEDEAAVEVVARKLTAAKNDATISRVIVLSHFAPTPRLSDLTGGNFREKCNGLLDMVGPPLKDTTIVFGHVHLPFNLMLDGYRLLSDPRGYRGIRRDGSAWRGKFATFASLAGIPLATHVSDISQGNQDKRAEKAYTTEYGFKL</sequence>
<evidence type="ECO:0000313" key="2">
    <source>
        <dbReference type="EMBL" id="MBJ6128563.1"/>
    </source>
</evidence>
<dbReference type="InterPro" id="IPR004843">
    <property type="entry name" value="Calcineurin-like_PHP"/>
</dbReference>
<dbReference type="SUPFAM" id="SSF56300">
    <property type="entry name" value="Metallo-dependent phosphatases"/>
    <property type="match status" value="1"/>
</dbReference>
<keyword evidence="3" id="KW-1185">Reference proteome</keyword>
<dbReference type="PANTHER" id="PTHR36492">
    <property type="match status" value="1"/>
</dbReference>
<protein>
    <submittedName>
        <fullName evidence="2">Metallophosphoesterase</fullName>
    </submittedName>
</protein>